<comment type="similarity">
    <text evidence="14">Belongs to the adenylyl cyclase class-4/guanylyl cyclase family.</text>
</comment>
<keyword evidence="11" id="KW-0115">cAMP biosynthesis</keyword>
<evidence type="ECO:0000256" key="13">
    <source>
        <dbReference type="ARBA" id="ARBA00023239"/>
    </source>
</evidence>
<evidence type="ECO:0000256" key="10">
    <source>
        <dbReference type="ARBA" id="ARBA00022989"/>
    </source>
</evidence>
<dbReference type="InterPro" id="IPR029787">
    <property type="entry name" value="Nucleotide_cyclase"/>
</dbReference>
<keyword evidence="6" id="KW-0479">Metal-binding</keyword>
<evidence type="ECO:0000256" key="16">
    <source>
        <dbReference type="SAM" id="Phobius"/>
    </source>
</evidence>
<dbReference type="PANTHER" id="PTHR45627">
    <property type="entry name" value="ADENYLATE CYCLASE TYPE 1"/>
    <property type="match status" value="1"/>
</dbReference>
<evidence type="ECO:0000259" key="17">
    <source>
        <dbReference type="PROSITE" id="PS50125"/>
    </source>
</evidence>
<dbReference type="CDD" id="cd07302">
    <property type="entry name" value="CHD"/>
    <property type="match status" value="2"/>
</dbReference>
<dbReference type="Proteomes" id="UP000410492">
    <property type="component" value="Unassembled WGS sequence"/>
</dbReference>
<feature type="domain" description="Guanylate cyclase" evidence="17">
    <location>
        <begin position="329"/>
        <end position="457"/>
    </location>
</feature>
<feature type="compositionally biased region" description="Basic and acidic residues" evidence="15">
    <location>
        <begin position="552"/>
        <end position="562"/>
    </location>
</feature>
<dbReference type="AlphaFoldDB" id="A0A653BIS5"/>
<feature type="transmembrane region" description="Helical" evidence="16">
    <location>
        <begin position="74"/>
        <end position="96"/>
    </location>
</feature>
<keyword evidence="12 16" id="KW-0472">Membrane</keyword>
<keyword evidence="19" id="KW-1185">Reference proteome</keyword>
<dbReference type="GO" id="GO:0004016">
    <property type="term" value="F:adenylate cyclase activity"/>
    <property type="evidence" value="ECO:0007669"/>
    <property type="project" value="UniProtKB-EC"/>
</dbReference>
<feature type="transmembrane region" description="Helical" evidence="16">
    <location>
        <begin position="717"/>
        <end position="739"/>
    </location>
</feature>
<accession>A0A653BIS5</accession>
<dbReference type="EC" id="4.6.1.1" evidence="4"/>
<feature type="transmembrane region" description="Helical" evidence="16">
    <location>
        <begin position="862"/>
        <end position="882"/>
    </location>
</feature>
<feature type="transmembrane region" description="Helical" evidence="16">
    <location>
        <begin position="169"/>
        <end position="187"/>
    </location>
</feature>
<dbReference type="GO" id="GO:0006171">
    <property type="term" value="P:cAMP biosynthetic process"/>
    <property type="evidence" value="ECO:0007669"/>
    <property type="project" value="UniProtKB-KW"/>
</dbReference>
<dbReference type="GO" id="GO:0035556">
    <property type="term" value="P:intracellular signal transduction"/>
    <property type="evidence" value="ECO:0007669"/>
    <property type="project" value="InterPro"/>
</dbReference>
<keyword evidence="9" id="KW-0460">Magnesium</keyword>
<dbReference type="SUPFAM" id="SSF55073">
    <property type="entry name" value="Nucleotide cyclase"/>
    <property type="match status" value="2"/>
</dbReference>
<keyword evidence="8" id="KW-0067">ATP-binding</keyword>
<dbReference type="Pfam" id="PF06327">
    <property type="entry name" value="Adcy_cons_dom"/>
    <property type="match status" value="1"/>
</dbReference>
<reference evidence="18 19" key="1">
    <citation type="submission" date="2019-01" db="EMBL/GenBank/DDBJ databases">
        <authorList>
            <person name="Sayadi A."/>
        </authorList>
    </citation>
    <scope>NUCLEOTIDE SEQUENCE [LARGE SCALE GENOMIC DNA]</scope>
</reference>
<feature type="transmembrane region" description="Helical" evidence="16">
    <location>
        <begin position="193"/>
        <end position="215"/>
    </location>
</feature>
<dbReference type="GO" id="GO:0046872">
    <property type="term" value="F:metal ion binding"/>
    <property type="evidence" value="ECO:0007669"/>
    <property type="project" value="UniProtKB-KW"/>
</dbReference>
<dbReference type="InterPro" id="IPR009398">
    <property type="entry name" value="Adcy_conserved_dom"/>
</dbReference>
<comment type="cofactor">
    <cofactor evidence="2">
        <name>Mg(2+)</name>
        <dbReference type="ChEBI" id="CHEBI:18420"/>
    </cofactor>
</comment>
<keyword evidence="10 16" id="KW-1133">Transmembrane helix</keyword>
<comment type="catalytic activity">
    <reaction evidence="1">
        <text>ATP = 3',5'-cyclic AMP + diphosphate</text>
        <dbReference type="Rhea" id="RHEA:15389"/>
        <dbReference type="ChEBI" id="CHEBI:30616"/>
        <dbReference type="ChEBI" id="CHEBI:33019"/>
        <dbReference type="ChEBI" id="CHEBI:58165"/>
        <dbReference type="EC" id="4.6.1.1"/>
    </reaction>
</comment>
<feature type="transmembrane region" description="Helical" evidence="16">
    <location>
        <begin position="227"/>
        <end position="246"/>
    </location>
</feature>
<keyword evidence="5 16" id="KW-0812">Transmembrane</keyword>
<evidence type="ECO:0000256" key="15">
    <source>
        <dbReference type="SAM" id="MobiDB-lite"/>
    </source>
</evidence>
<dbReference type="Pfam" id="PF00211">
    <property type="entry name" value="Guanylate_cyc"/>
    <property type="match status" value="2"/>
</dbReference>
<dbReference type="PANTHER" id="PTHR45627:SF23">
    <property type="entry name" value="AT30656P-RELATED"/>
    <property type="match status" value="1"/>
</dbReference>
<evidence type="ECO:0000256" key="14">
    <source>
        <dbReference type="RuleBase" id="RU000405"/>
    </source>
</evidence>
<dbReference type="InterPro" id="IPR001054">
    <property type="entry name" value="A/G_cyclase"/>
</dbReference>
<feature type="region of interest" description="Disordered" evidence="15">
    <location>
        <begin position="544"/>
        <end position="566"/>
    </location>
</feature>
<evidence type="ECO:0000256" key="5">
    <source>
        <dbReference type="ARBA" id="ARBA00022692"/>
    </source>
</evidence>
<dbReference type="GO" id="GO:0005524">
    <property type="term" value="F:ATP binding"/>
    <property type="evidence" value="ECO:0007669"/>
    <property type="project" value="UniProtKB-KW"/>
</dbReference>
<evidence type="ECO:0000256" key="1">
    <source>
        <dbReference type="ARBA" id="ARBA00001593"/>
    </source>
</evidence>
<evidence type="ECO:0000256" key="9">
    <source>
        <dbReference type="ARBA" id="ARBA00022842"/>
    </source>
</evidence>
<protein>
    <recommendedName>
        <fullName evidence="4">adenylate cyclase</fullName>
        <ecNumber evidence="4">4.6.1.1</ecNumber>
    </recommendedName>
</protein>
<feature type="transmembrane region" description="Helical" evidence="16">
    <location>
        <begin position="139"/>
        <end position="157"/>
    </location>
</feature>
<feature type="transmembrane region" description="Helical" evidence="16">
    <location>
        <begin position="108"/>
        <end position="127"/>
    </location>
</feature>
<dbReference type="SMART" id="SM00044">
    <property type="entry name" value="CYCc"/>
    <property type="match status" value="2"/>
</dbReference>
<evidence type="ECO:0000256" key="12">
    <source>
        <dbReference type="ARBA" id="ARBA00023136"/>
    </source>
</evidence>
<keyword evidence="13 14" id="KW-0456">Lyase</keyword>
<feature type="domain" description="Guanylate cyclase" evidence="17">
    <location>
        <begin position="949"/>
        <end position="1088"/>
    </location>
</feature>
<evidence type="ECO:0000313" key="19">
    <source>
        <dbReference type="Proteomes" id="UP000410492"/>
    </source>
</evidence>
<evidence type="ECO:0000256" key="6">
    <source>
        <dbReference type="ARBA" id="ARBA00022723"/>
    </source>
</evidence>
<dbReference type="GO" id="GO:0007189">
    <property type="term" value="P:adenylate cyclase-activating G protein-coupled receptor signaling pathway"/>
    <property type="evidence" value="ECO:0007669"/>
    <property type="project" value="TreeGrafter"/>
</dbReference>
<feature type="transmembrane region" description="Helical" evidence="16">
    <location>
        <begin position="770"/>
        <end position="789"/>
    </location>
</feature>
<evidence type="ECO:0000256" key="2">
    <source>
        <dbReference type="ARBA" id="ARBA00001946"/>
    </source>
</evidence>
<evidence type="ECO:0000256" key="8">
    <source>
        <dbReference type="ARBA" id="ARBA00022840"/>
    </source>
</evidence>
<sequence length="1149" mass="132539">MEEIPEEPKLSKVSAKDLSLLSSEHHLDDDGPASDQRRDTFDERRWRLSYLKTQFKSYELQSSFKKYTRKINHGYFSVFLILFLLVCTIHAGVLFFSTYYKKEYIASVLPDLIIYIFGALLSLLGLFTVDKMSQMYGNLHRMSLFAFIVVFGMNIFVPLYHKEFKKDLTWVRPVYTCLLTISCYVFFDIYSKVRAVFMGLAVTAFGMATMYYCTYKEQTPDNIFKKVIADVTFLLCVNALGIYLRFMNEVTVRKSFLDRRDFIMSTHQLRFEKNQMDQLMSSIIPRYLIDKVVDNYIQRELYYAKNKKIHIKNPFEDTSSLLDEHDNVSILFADIVNYTKMTQQLNVTDLLETLNEMFGMFDDYSEELKVSRIKFLGDCYYCVAGLPPNSSENPAEACVDLGLAMISVIEGVRKRRNLNIYMRIGVHTGKITSGIIGTVKYQFDIWSRDVDIANKMESCGSPGKVHITNKTKELLKKQYNIIATNRGETEAQLKQYNLQTFLISPSSEYANELLPPETILRKASPRSSLFKKQKSLPNDLDRLQETGVAKSVNERSRTREVGSDELDERAHSLTIIERNNTFGDLSEVGSARSSYKRRYSNNPAKNPRISERQALSGVKRRTAFMDNNIKRYVERSEAINKEMEEAIDNISFSKYRQYLKIKEINSIFMLFKKKQLEIEYIQAPDPLFKYYLVTSLVLILSIYLIQYVALSEHKTNVFFIAAIAVNAILIPVSWTRFIWNRYVSNFVDRQIENKPLRCMYKISQQILESFWVRLFVYTLIVALSSLCVIDKPLNACKPGECAVSWQFTETYALAILVTFVFLRMFIWIKFIYFVILSTVYTYCTAQVPLLSYQDGETINYRVNPILAHIFVMGIVTLALHLIDRQTDYMNRLDFLMNKKVKTEQEEANVLKNINKKLLNNILPEHVANIYLDVKREMHDLYYEEHEDVAVMFASLVLDEELLSLPDKKFLAVMNEYISSFDILTNRKEFSSIEKIKLAKWTYMAACGLKGKKGKELIERHATCSSLETLLNFAAAMYKALENVNKMSCQSSQLRIGICTGPVIAGVVGSRKPLYDIWGDAVNMASRMDSTGLVGHIQVMEKTAELVKRTGIGCVYRGEIDVKGVSGKVRTYFVKLDEAHSLVRSGVILE</sequence>
<dbReference type="EMBL" id="CAACVG010001059">
    <property type="protein sequence ID" value="VEN34885.1"/>
    <property type="molecule type" value="Genomic_DNA"/>
</dbReference>
<comment type="subcellular location">
    <subcellularLocation>
        <location evidence="3">Membrane</location>
        <topology evidence="3">Multi-pass membrane protein</topology>
    </subcellularLocation>
</comment>
<gene>
    <name evidence="18" type="ORF">CALMAC_LOCUS943</name>
</gene>
<feature type="transmembrane region" description="Helical" evidence="16">
    <location>
        <begin position="690"/>
        <end position="710"/>
    </location>
</feature>
<organism evidence="18 19">
    <name type="scientific">Callosobruchus maculatus</name>
    <name type="common">Southern cowpea weevil</name>
    <name type="synonym">Pulse bruchid</name>
    <dbReference type="NCBI Taxonomy" id="64391"/>
    <lineage>
        <taxon>Eukaryota</taxon>
        <taxon>Metazoa</taxon>
        <taxon>Ecdysozoa</taxon>
        <taxon>Arthropoda</taxon>
        <taxon>Hexapoda</taxon>
        <taxon>Insecta</taxon>
        <taxon>Pterygota</taxon>
        <taxon>Neoptera</taxon>
        <taxon>Endopterygota</taxon>
        <taxon>Coleoptera</taxon>
        <taxon>Polyphaga</taxon>
        <taxon>Cucujiformia</taxon>
        <taxon>Chrysomeloidea</taxon>
        <taxon>Chrysomelidae</taxon>
        <taxon>Bruchinae</taxon>
        <taxon>Bruchini</taxon>
        <taxon>Callosobruchus</taxon>
    </lineage>
</organism>
<evidence type="ECO:0000256" key="7">
    <source>
        <dbReference type="ARBA" id="ARBA00022741"/>
    </source>
</evidence>
<dbReference type="OrthoDB" id="10006362at2759"/>
<dbReference type="FunFam" id="3.30.70.1230:FF:000024">
    <property type="entry name" value="ACXA, isoform A"/>
    <property type="match status" value="1"/>
</dbReference>
<keyword evidence="7" id="KW-0547">Nucleotide-binding</keyword>
<evidence type="ECO:0000256" key="11">
    <source>
        <dbReference type="ARBA" id="ARBA00022998"/>
    </source>
</evidence>
<name>A0A653BIS5_CALMS</name>
<evidence type="ECO:0000256" key="4">
    <source>
        <dbReference type="ARBA" id="ARBA00012201"/>
    </source>
</evidence>
<dbReference type="GO" id="GO:0005886">
    <property type="term" value="C:plasma membrane"/>
    <property type="evidence" value="ECO:0007669"/>
    <property type="project" value="InterPro"/>
</dbReference>
<proteinExistence type="inferred from homology"/>
<feature type="transmembrane region" description="Helical" evidence="16">
    <location>
        <begin position="810"/>
        <end position="842"/>
    </location>
</feature>
<evidence type="ECO:0000313" key="18">
    <source>
        <dbReference type="EMBL" id="VEN34885.1"/>
    </source>
</evidence>
<dbReference type="PROSITE" id="PS50125">
    <property type="entry name" value="GUANYLATE_CYCLASE_2"/>
    <property type="match status" value="2"/>
</dbReference>
<evidence type="ECO:0000256" key="3">
    <source>
        <dbReference type="ARBA" id="ARBA00004141"/>
    </source>
</evidence>
<dbReference type="Gene3D" id="3.30.70.1230">
    <property type="entry name" value="Nucleotide cyclase"/>
    <property type="match status" value="2"/>
</dbReference>
<dbReference type="PROSITE" id="PS00452">
    <property type="entry name" value="GUANYLATE_CYCLASE_1"/>
    <property type="match status" value="1"/>
</dbReference>
<dbReference type="InterPro" id="IPR018297">
    <property type="entry name" value="A/G_cyclase_CS"/>
</dbReference>